<dbReference type="InterPro" id="IPR036097">
    <property type="entry name" value="HisK_dim/P_sf"/>
</dbReference>
<dbReference type="SUPFAM" id="SSF47384">
    <property type="entry name" value="Homodimeric domain of signal transducing histidine kinase"/>
    <property type="match status" value="1"/>
</dbReference>
<dbReference type="PROSITE" id="PS50112">
    <property type="entry name" value="PAS"/>
    <property type="match status" value="2"/>
</dbReference>
<evidence type="ECO:0000259" key="16">
    <source>
        <dbReference type="PROSITE" id="PS50109"/>
    </source>
</evidence>
<dbReference type="CDD" id="cd00130">
    <property type="entry name" value="PAS"/>
    <property type="match status" value="3"/>
</dbReference>
<evidence type="ECO:0000256" key="8">
    <source>
        <dbReference type="ARBA" id="ARBA00022692"/>
    </source>
</evidence>
<evidence type="ECO:0000259" key="17">
    <source>
        <dbReference type="PROSITE" id="PS50112"/>
    </source>
</evidence>
<keyword evidence="4" id="KW-1003">Cell membrane</keyword>
<evidence type="ECO:0000256" key="12">
    <source>
        <dbReference type="ARBA" id="ARBA00022989"/>
    </source>
</evidence>
<dbReference type="PRINTS" id="PR00344">
    <property type="entry name" value="BCTRLSENSOR"/>
</dbReference>
<evidence type="ECO:0000256" key="6">
    <source>
        <dbReference type="ARBA" id="ARBA00022553"/>
    </source>
</evidence>
<keyword evidence="13 15" id="KW-0472">Membrane</keyword>
<dbReference type="InterPro" id="IPR004358">
    <property type="entry name" value="Sig_transdc_His_kin-like_C"/>
</dbReference>
<dbReference type="GO" id="GO:0006355">
    <property type="term" value="P:regulation of DNA-templated transcription"/>
    <property type="evidence" value="ECO:0007669"/>
    <property type="project" value="InterPro"/>
</dbReference>
<dbReference type="InterPro" id="IPR013767">
    <property type="entry name" value="PAS_fold"/>
</dbReference>
<dbReference type="Pfam" id="PF02518">
    <property type="entry name" value="HATPase_c"/>
    <property type="match status" value="1"/>
</dbReference>
<reference evidence="19 20" key="1">
    <citation type="submission" date="2019-02" db="EMBL/GenBank/DDBJ databases">
        <title>Deep-cultivation of Planctomycetes and their phenomic and genomic characterization uncovers novel biology.</title>
        <authorList>
            <person name="Wiegand S."/>
            <person name="Jogler M."/>
            <person name="Boedeker C."/>
            <person name="Pinto D."/>
            <person name="Vollmers J."/>
            <person name="Rivas-Marin E."/>
            <person name="Kohn T."/>
            <person name="Peeters S.H."/>
            <person name="Heuer A."/>
            <person name="Rast P."/>
            <person name="Oberbeckmann S."/>
            <person name="Bunk B."/>
            <person name="Jeske O."/>
            <person name="Meyerdierks A."/>
            <person name="Storesund J.E."/>
            <person name="Kallscheuer N."/>
            <person name="Luecker S."/>
            <person name="Lage O.M."/>
            <person name="Pohl T."/>
            <person name="Merkel B.J."/>
            <person name="Hornburger P."/>
            <person name="Mueller R.-W."/>
            <person name="Bruemmer F."/>
            <person name="Labrenz M."/>
            <person name="Spormann A.M."/>
            <person name="Op Den Camp H."/>
            <person name="Overmann J."/>
            <person name="Amann R."/>
            <person name="Jetten M.S.M."/>
            <person name="Mascher T."/>
            <person name="Medema M.H."/>
            <person name="Devos D.P."/>
            <person name="Kaster A.-K."/>
            <person name="Ovreas L."/>
            <person name="Rohde M."/>
            <person name="Galperin M.Y."/>
            <person name="Jogler C."/>
        </authorList>
    </citation>
    <scope>NUCLEOTIDE SEQUENCE [LARGE SCALE GENOMIC DNA]</scope>
    <source>
        <strain evidence="19 20">Pla22</strain>
    </source>
</reference>
<keyword evidence="14" id="KW-0175">Coiled coil</keyword>
<evidence type="ECO:0000313" key="19">
    <source>
        <dbReference type="EMBL" id="TWT51132.1"/>
    </source>
</evidence>
<dbReference type="FunFam" id="3.30.565.10:FF:000006">
    <property type="entry name" value="Sensor histidine kinase WalK"/>
    <property type="match status" value="1"/>
</dbReference>
<feature type="domain" description="PAC" evidence="18">
    <location>
        <begin position="497"/>
        <end position="549"/>
    </location>
</feature>
<comment type="catalytic activity">
    <reaction evidence="1">
        <text>ATP + protein L-histidine = ADP + protein N-phospho-L-histidine.</text>
        <dbReference type="EC" id="2.7.13.3"/>
    </reaction>
</comment>
<dbReference type="InterPro" id="IPR003661">
    <property type="entry name" value="HisK_dim/P_dom"/>
</dbReference>
<dbReference type="InterPro" id="IPR000014">
    <property type="entry name" value="PAS"/>
</dbReference>
<dbReference type="Gene3D" id="3.30.450.20">
    <property type="entry name" value="PAS domain"/>
    <property type="match status" value="3"/>
</dbReference>
<evidence type="ECO:0000256" key="5">
    <source>
        <dbReference type="ARBA" id="ARBA00022519"/>
    </source>
</evidence>
<dbReference type="EMBL" id="SJPI01000002">
    <property type="protein sequence ID" value="TWT51132.1"/>
    <property type="molecule type" value="Genomic_DNA"/>
</dbReference>
<proteinExistence type="predicted"/>
<keyword evidence="8 15" id="KW-0812">Transmembrane</keyword>
<organism evidence="19 20">
    <name type="scientific">Rubripirellula amarantea</name>
    <dbReference type="NCBI Taxonomy" id="2527999"/>
    <lineage>
        <taxon>Bacteria</taxon>
        <taxon>Pseudomonadati</taxon>
        <taxon>Planctomycetota</taxon>
        <taxon>Planctomycetia</taxon>
        <taxon>Pirellulales</taxon>
        <taxon>Pirellulaceae</taxon>
        <taxon>Rubripirellula</taxon>
    </lineage>
</organism>
<feature type="transmembrane region" description="Helical" evidence="15">
    <location>
        <begin position="61"/>
        <end position="80"/>
    </location>
</feature>
<feature type="domain" description="PAC" evidence="18">
    <location>
        <begin position="220"/>
        <end position="270"/>
    </location>
</feature>
<feature type="domain" description="PAS" evidence="17">
    <location>
        <begin position="271"/>
        <end position="312"/>
    </location>
</feature>
<dbReference type="SUPFAM" id="SSF55785">
    <property type="entry name" value="PYP-like sensor domain (PAS domain)"/>
    <property type="match status" value="3"/>
</dbReference>
<dbReference type="InterPro" id="IPR035965">
    <property type="entry name" value="PAS-like_dom_sf"/>
</dbReference>
<evidence type="ECO:0000256" key="15">
    <source>
        <dbReference type="SAM" id="Phobius"/>
    </source>
</evidence>
<sequence>MTNRTSNSDVISESKGNLRFFVAGGLALVIFLVDMQSQKSLAVGYVLVVAIAQCSKIARHVLAAATLSLILTFVAAILALRTAGVATVAVQNGLALTAIAVTTYLCLQTLPGFRGRLKDKGEGVSDASLTELQGERAKLAASQQRSQLMFEASLDAVITIDQSGSVTDWNNQAEQTFGWSKSEATGRLLTDLIIPERYRDAHRRGLEHYRLTGEGPILNQRLELYALNRNGTEFPVELTIVPLPLDSGEQFCAYVRDVTHAKKVTADLGERESRIRALLDSTAEGIYGLDLEGNCTFANSACARLLGYESADDFVNQNMHRLIHHSKTDGSVYAEDECQIYLAFQKCEGVNVDNEVFWRKDGTSFPVEYWSYPLTENGDLVGSVVTFLDISERISLTVAQRELTEKLEQLVATRTDDLSTTRDRLELTLVGANVGLWDWNATNDEVTYSTTYKRQLGYPPETDWNKFQDWESRLHPDDVELAHQMVAEYFEHRSPEYKSTFRMRCKDGSYRWMLAQGKAVFDSDGKPLRMTGVHVDITERRESERELKRLNDALQEANLALQESNVELQQFAYVASHDLQTPLRAIAGFSQFLQSDFSGRLDARADDYISRIVRGVKRMQKMIDDLLQFSRVESRAAPFEQISLNDVYADAIELLNASVVQFDAEVTRDDLPMAFGDPAQLTQLLMNLIGNAIKYHREKPVVHVSTTANDNEVTLSVKDNGIGIADVYHERIFEVFRRLHTSSEYPGTGIGLAVCRRIVKRHGGRIWVESAEGVGSTFHVTLPVLKDSIDEGA</sequence>
<dbReference type="InterPro" id="IPR013655">
    <property type="entry name" value="PAS_fold_3"/>
</dbReference>
<evidence type="ECO:0000256" key="7">
    <source>
        <dbReference type="ARBA" id="ARBA00022679"/>
    </source>
</evidence>
<evidence type="ECO:0000256" key="4">
    <source>
        <dbReference type="ARBA" id="ARBA00022475"/>
    </source>
</evidence>
<dbReference type="InterPro" id="IPR003594">
    <property type="entry name" value="HATPase_dom"/>
</dbReference>
<dbReference type="EC" id="2.7.13.3" evidence="3"/>
<evidence type="ECO:0000256" key="13">
    <source>
        <dbReference type="ARBA" id="ARBA00023136"/>
    </source>
</evidence>
<dbReference type="Gene3D" id="1.10.287.130">
    <property type="match status" value="1"/>
</dbReference>
<dbReference type="CDD" id="cd00082">
    <property type="entry name" value="HisKA"/>
    <property type="match status" value="1"/>
</dbReference>
<dbReference type="GO" id="GO:0005886">
    <property type="term" value="C:plasma membrane"/>
    <property type="evidence" value="ECO:0007669"/>
    <property type="project" value="UniProtKB-SubCell"/>
</dbReference>
<evidence type="ECO:0000256" key="3">
    <source>
        <dbReference type="ARBA" id="ARBA00012438"/>
    </source>
</evidence>
<dbReference type="Pfam" id="PF00512">
    <property type="entry name" value="HisKA"/>
    <property type="match status" value="1"/>
</dbReference>
<dbReference type="GO" id="GO:0000155">
    <property type="term" value="F:phosphorelay sensor kinase activity"/>
    <property type="evidence" value="ECO:0007669"/>
    <property type="project" value="InterPro"/>
</dbReference>
<evidence type="ECO:0000256" key="10">
    <source>
        <dbReference type="ARBA" id="ARBA00022741"/>
    </source>
</evidence>
<keyword evidence="9" id="KW-0677">Repeat</keyword>
<accession>A0A5C5WMW3</accession>
<dbReference type="SUPFAM" id="SSF55874">
    <property type="entry name" value="ATPase domain of HSP90 chaperone/DNA topoisomerase II/histidine kinase"/>
    <property type="match status" value="1"/>
</dbReference>
<feature type="domain" description="PAS" evidence="17">
    <location>
        <begin position="142"/>
        <end position="196"/>
    </location>
</feature>
<keyword evidence="20" id="KW-1185">Reference proteome</keyword>
<evidence type="ECO:0000313" key="20">
    <source>
        <dbReference type="Proteomes" id="UP000316598"/>
    </source>
</evidence>
<dbReference type="FunFam" id="2.10.70.100:FF:000001">
    <property type="entry name" value="Sensory transduction histidine kinase"/>
    <property type="match status" value="1"/>
</dbReference>
<dbReference type="RefSeq" id="WP_146516234.1">
    <property type="nucleotide sequence ID" value="NZ_SJPI01000002.1"/>
</dbReference>
<dbReference type="OrthoDB" id="231918at2"/>
<keyword evidence="10" id="KW-0547">Nucleotide-binding</keyword>
<keyword evidence="5" id="KW-0997">Cell inner membrane</keyword>
<feature type="transmembrane region" description="Helical" evidence="15">
    <location>
        <begin position="16"/>
        <end position="33"/>
    </location>
</feature>
<keyword evidence="11" id="KW-0418">Kinase</keyword>
<dbReference type="InterPro" id="IPR000700">
    <property type="entry name" value="PAS-assoc_C"/>
</dbReference>
<dbReference type="InterPro" id="IPR052162">
    <property type="entry name" value="Sensor_kinase/Photoreceptor"/>
</dbReference>
<dbReference type="PROSITE" id="PS50109">
    <property type="entry name" value="HIS_KIN"/>
    <property type="match status" value="1"/>
</dbReference>
<dbReference type="InterPro" id="IPR001610">
    <property type="entry name" value="PAC"/>
</dbReference>
<feature type="coiled-coil region" evidence="14">
    <location>
        <begin position="540"/>
        <end position="567"/>
    </location>
</feature>
<dbReference type="SMART" id="SM00086">
    <property type="entry name" value="PAC"/>
    <property type="match status" value="3"/>
</dbReference>
<dbReference type="GO" id="GO:0000166">
    <property type="term" value="F:nucleotide binding"/>
    <property type="evidence" value="ECO:0007669"/>
    <property type="project" value="UniProtKB-KW"/>
</dbReference>
<evidence type="ECO:0000256" key="1">
    <source>
        <dbReference type="ARBA" id="ARBA00000085"/>
    </source>
</evidence>
<evidence type="ECO:0000259" key="18">
    <source>
        <dbReference type="PROSITE" id="PS50113"/>
    </source>
</evidence>
<feature type="domain" description="Histidine kinase" evidence="16">
    <location>
        <begin position="574"/>
        <end position="786"/>
    </location>
</feature>
<gene>
    <name evidence="19" type="primary">cph1_4</name>
    <name evidence="19" type="ORF">Pla22_39090</name>
</gene>
<keyword evidence="12 15" id="KW-1133">Transmembrane helix</keyword>
<dbReference type="SMART" id="SM00387">
    <property type="entry name" value="HATPase_c"/>
    <property type="match status" value="1"/>
</dbReference>
<dbReference type="Gene3D" id="3.30.565.10">
    <property type="entry name" value="Histidine kinase-like ATPase, C-terminal domain"/>
    <property type="match status" value="1"/>
</dbReference>
<dbReference type="AlphaFoldDB" id="A0A5C5WMW3"/>
<dbReference type="NCBIfam" id="TIGR00229">
    <property type="entry name" value="sensory_box"/>
    <property type="match status" value="3"/>
</dbReference>
<evidence type="ECO:0000256" key="11">
    <source>
        <dbReference type="ARBA" id="ARBA00022777"/>
    </source>
</evidence>
<keyword evidence="7 19" id="KW-0808">Transferase</keyword>
<dbReference type="Pfam" id="PF08447">
    <property type="entry name" value="PAS_3"/>
    <property type="match status" value="1"/>
</dbReference>
<dbReference type="PROSITE" id="PS50113">
    <property type="entry name" value="PAC"/>
    <property type="match status" value="2"/>
</dbReference>
<dbReference type="SMART" id="SM00091">
    <property type="entry name" value="PAS"/>
    <property type="match status" value="3"/>
</dbReference>
<feature type="transmembrane region" description="Helical" evidence="15">
    <location>
        <begin position="86"/>
        <end position="107"/>
    </location>
</feature>
<dbReference type="InterPro" id="IPR036890">
    <property type="entry name" value="HATPase_C_sf"/>
</dbReference>
<evidence type="ECO:0000256" key="2">
    <source>
        <dbReference type="ARBA" id="ARBA00004429"/>
    </source>
</evidence>
<keyword evidence="6" id="KW-0597">Phosphoprotein</keyword>
<comment type="subcellular location">
    <subcellularLocation>
        <location evidence="2">Cell inner membrane</location>
        <topology evidence="2">Multi-pass membrane protein</topology>
    </subcellularLocation>
</comment>
<dbReference type="PANTHER" id="PTHR43304:SF1">
    <property type="entry name" value="PAC DOMAIN-CONTAINING PROTEIN"/>
    <property type="match status" value="1"/>
</dbReference>
<evidence type="ECO:0000256" key="14">
    <source>
        <dbReference type="SAM" id="Coils"/>
    </source>
</evidence>
<dbReference type="Proteomes" id="UP000316598">
    <property type="component" value="Unassembled WGS sequence"/>
</dbReference>
<dbReference type="SMART" id="SM00388">
    <property type="entry name" value="HisKA"/>
    <property type="match status" value="1"/>
</dbReference>
<name>A0A5C5WMW3_9BACT</name>
<dbReference type="PANTHER" id="PTHR43304">
    <property type="entry name" value="PHYTOCHROME-LIKE PROTEIN CPH1"/>
    <property type="match status" value="1"/>
</dbReference>
<evidence type="ECO:0000256" key="9">
    <source>
        <dbReference type="ARBA" id="ARBA00022737"/>
    </source>
</evidence>
<protein>
    <recommendedName>
        <fullName evidence="3">histidine kinase</fullName>
        <ecNumber evidence="3">2.7.13.3</ecNumber>
    </recommendedName>
</protein>
<comment type="caution">
    <text evidence="19">The sequence shown here is derived from an EMBL/GenBank/DDBJ whole genome shotgun (WGS) entry which is preliminary data.</text>
</comment>
<dbReference type="Pfam" id="PF00989">
    <property type="entry name" value="PAS"/>
    <property type="match status" value="2"/>
</dbReference>
<dbReference type="InterPro" id="IPR005467">
    <property type="entry name" value="His_kinase_dom"/>
</dbReference>